<dbReference type="SUPFAM" id="SSF57625">
    <property type="entry name" value="Invertebrate chitin-binding proteins"/>
    <property type="match status" value="1"/>
</dbReference>
<name>A0A7R9BY88_9CRUS</name>
<dbReference type="FunFam" id="3.10.50.10:FF:000001">
    <property type="entry name" value="Chitinase 3-like 1"/>
    <property type="match status" value="1"/>
</dbReference>
<feature type="signal peptide" evidence="7">
    <location>
        <begin position="1"/>
        <end position="22"/>
    </location>
</feature>
<feature type="chain" id="PRO_5036210374" description="Chitinase" evidence="7">
    <location>
        <begin position="23"/>
        <end position="823"/>
    </location>
</feature>
<dbReference type="GO" id="GO:0005576">
    <property type="term" value="C:extracellular region"/>
    <property type="evidence" value="ECO:0007669"/>
    <property type="project" value="InterPro"/>
</dbReference>
<sequence length="823" mass="92398">MVNRLCGSCLLLLLLTCGGVTPGEIVREKRNSADYFECPQPTGLFADPKTCRRFISCVEKHPYLNYCPPGLYFDDISKSCTFKNDAHCGPISTTEAPTTTIGPDSARKCEPNQCQLPYCFCSSDGTRIPKDMDPKDANEMIGMREILRRYANVSIEDILGMRAPFLMPGRNAQYEVLRDFKLAYDSSVGVPPLQKPVWPYTLDYEISHECKAGTCPTKSFPGIWEIPLNAHHVHDYDGGHCPYLDQCVLFNHDPEDIFNWLREDFERYYNQNRAPYVMAFHTNWFQQAKLEKGLHLFVDWALKKDDVWFVTATQALLWITDPVPNSEVIDLEAWDCTKQPKREPPCKRPTSCGPLISERPGETAGSRMLPTKQFGSAFWFLLLLAHGGYGAKQGPVLLCYLGSWATYSPGHGKFDIDDPAHTYQKLCTHVVYSFAGLDNKTDSIRSLDPFLDYPENGGRGWYEKSVGLKAMNPKLKVLMAIGGWNEGSENYSNMAASKERRAAFVESVLEMLKKFGFDGLDLDWEYPARRGGKPEDKQNFVELIRDLKKAFKPHGFLLTAAVGATVAHIEESYNVREMSRYLDLVNVMAYDYHGPWDKQTGHNAPLHASRDEPEESQGLNVEMTVKKYLDLGCPPEKMVLGLPLYGRSFVLTGYTPNGAIDTSVGAPTSDRGFMGPYTRENGFLSYLEICEKDMKGFWKEEKWDNEQAVPYLINGTHWVSFDNERSLELKVQFAMRLGLGGAMVWSVNSDDLKGICGKGQHPLLTAINSALVHSAHSGDTNDLDNSPFSPHQLESRLNSAPTSASAASLITLLATLTCFMFLL</sequence>
<dbReference type="InterPro" id="IPR011583">
    <property type="entry name" value="Chitinase_II/V-like_cat"/>
</dbReference>
<evidence type="ECO:0000256" key="6">
    <source>
        <dbReference type="RuleBase" id="RU000489"/>
    </source>
</evidence>
<dbReference type="PANTHER" id="PTHR11177:SF403">
    <property type="entry name" value="CHITINASE 2-RELATED"/>
    <property type="match status" value="1"/>
</dbReference>
<evidence type="ECO:0000256" key="4">
    <source>
        <dbReference type="ARBA" id="ARBA00023157"/>
    </source>
</evidence>
<protein>
    <recommendedName>
        <fullName evidence="12">Chitinase</fullName>
    </recommendedName>
</protein>
<dbReference type="InterPro" id="IPR001579">
    <property type="entry name" value="Glyco_hydro_18_chit_AS"/>
</dbReference>
<dbReference type="EMBL" id="CAJPEX010004460">
    <property type="protein sequence ID" value="CAG0923036.1"/>
    <property type="molecule type" value="Genomic_DNA"/>
</dbReference>
<dbReference type="InterPro" id="IPR011330">
    <property type="entry name" value="Glyco_hydro/deAcase_b/a-brl"/>
</dbReference>
<dbReference type="Pfam" id="PF01607">
    <property type="entry name" value="CBM_14"/>
    <property type="match status" value="1"/>
</dbReference>
<dbReference type="Proteomes" id="UP000678499">
    <property type="component" value="Unassembled WGS sequence"/>
</dbReference>
<dbReference type="GO" id="GO:0006032">
    <property type="term" value="P:chitin catabolic process"/>
    <property type="evidence" value="ECO:0007669"/>
    <property type="project" value="UniProtKB-ARBA"/>
</dbReference>
<keyword evidence="7" id="KW-0732">Signal</keyword>
<keyword evidence="11" id="KW-1185">Reference proteome</keyword>
<dbReference type="InterPro" id="IPR017853">
    <property type="entry name" value="GH"/>
</dbReference>
<evidence type="ECO:0000256" key="7">
    <source>
        <dbReference type="SAM" id="SignalP"/>
    </source>
</evidence>
<feature type="domain" description="Chitin-binding type-2" evidence="8">
    <location>
        <begin position="35"/>
        <end position="90"/>
    </location>
</feature>
<dbReference type="OrthoDB" id="504708at2759"/>
<dbReference type="PROSITE" id="PS01095">
    <property type="entry name" value="GH18_1"/>
    <property type="match status" value="1"/>
</dbReference>
<dbReference type="Gene3D" id="3.20.20.370">
    <property type="entry name" value="Glycoside hydrolase/deacetylase"/>
    <property type="match status" value="1"/>
</dbReference>
<dbReference type="InterPro" id="IPR002557">
    <property type="entry name" value="Chitin-bd_dom"/>
</dbReference>
<dbReference type="CDD" id="cd02872">
    <property type="entry name" value="GH18_chitolectin_chitotriosidase"/>
    <property type="match status" value="1"/>
</dbReference>
<dbReference type="PANTHER" id="PTHR11177">
    <property type="entry name" value="CHITINASE"/>
    <property type="match status" value="1"/>
</dbReference>
<evidence type="ECO:0000259" key="9">
    <source>
        <dbReference type="PROSITE" id="PS51910"/>
    </source>
</evidence>
<dbReference type="SMART" id="SM00636">
    <property type="entry name" value="Glyco_18"/>
    <property type="match status" value="1"/>
</dbReference>
<dbReference type="GO" id="GO:0005975">
    <property type="term" value="P:carbohydrate metabolic process"/>
    <property type="evidence" value="ECO:0007669"/>
    <property type="project" value="InterPro"/>
</dbReference>
<dbReference type="SUPFAM" id="SSF88713">
    <property type="entry name" value="Glycoside hydrolase/deacetylase"/>
    <property type="match status" value="1"/>
</dbReference>
<dbReference type="SUPFAM" id="SSF51445">
    <property type="entry name" value="(Trans)glycosidases"/>
    <property type="match status" value="1"/>
</dbReference>
<proteinExistence type="inferred from homology"/>
<evidence type="ECO:0000313" key="11">
    <source>
        <dbReference type="Proteomes" id="UP000678499"/>
    </source>
</evidence>
<dbReference type="InterPro" id="IPR001223">
    <property type="entry name" value="Glyco_hydro18_cat"/>
</dbReference>
<dbReference type="GO" id="GO:0008061">
    <property type="term" value="F:chitin binding"/>
    <property type="evidence" value="ECO:0007669"/>
    <property type="project" value="UniProtKB-KW"/>
</dbReference>
<keyword evidence="2" id="KW-0147">Chitin-binding</keyword>
<dbReference type="SUPFAM" id="SSF54556">
    <property type="entry name" value="Chitinase insertion domain"/>
    <property type="match status" value="1"/>
</dbReference>
<evidence type="ECO:0008006" key="12">
    <source>
        <dbReference type="Google" id="ProtNLM"/>
    </source>
</evidence>
<keyword evidence="4" id="KW-1015">Disulfide bond</keyword>
<comment type="similarity">
    <text evidence="1">Belongs to the glycosyl hydrolase 18 family. Chitinase class II subfamily.</text>
</comment>
<dbReference type="PROSITE" id="PS51910">
    <property type="entry name" value="GH18_2"/>
    <property type="match status" value="1"/>
</dbReference>
<evidence type="ECO:0000256" key="3">
    <source>
        <dbReference type="ARBA" id="ARBA00022801"/>
    </source>
</evidence>
<dbReference type="InterPro" id="IPR029070">
    <property type="entry name" value="Chitinase_insertion_sf"/>
</dbReference>
<keyword evidence="5 6" id="KW-0326">Glycosidase</keyword>
<dbReference type="Gene3D" id="3.10.50.10">
    <property type="match status" value="1"/>
</dbReference>
<dbReference type="InterPro" id="IPR050314">
    <property type="entry name" value="Glycosyl_Hydrlase_18"/>
</dbReference>
<evidence type="ECO:0000313" key="10">
    <source>
        <dbReference type="EMBL" id="CAD7282884.1"/>
    </source>
</evidence>
<dbReference type="Gene3D" id="3.20.20.80">
    <property type="entry name" value="Glycosidases"/>
    <property type="match status" value="1"/>
</dbReference>
<evidence type="ECO:0000259" key="8">
    <source>
        <dbReference type="PROSITE" id="PS50940"/>
    </source>
</evidence>
<dbReference type="AlphaFoldDB" id="A0A7R9BY88"/>
<dbReference type="GO" id="GO:0004568">
    <property type="term" value="F:chitinase activity"/>
    <property type="evidence" value="ECO:0007669"/>
    <property type="project" value="UniProtKB-ARBA"/>
</dbReference>
<feature type="domain" description="GH18" evidence="9">
    <location>
        <begin position="395"/>
        <end position="774"/>
    </location>
</feature>
<keyword evidence="3 6" id="KW-0378">Hydrolase</keyword>
<dbReference type="EMBL" id="OA886497">
    <property type="protein sequence ID" value="CAD7282884.1"/>
    <property type="molecule type" value="Genomic_DNA"/>
</dbReference>
<dbReference type="Gene3D" id="2.170.140.10">
    <property type="entry name" value="Chitin binding domain"/>
    <property type="match status" value="1"/>
</dbReference>
<organism evidence="10">
    <name type="scientific">Notodromas monacha</name>
    <dbReference type="NCBI Taxonomy" id="399045"/>
    <lineage>
        <taxon>Eukaryota</taxon>
        <taxon>Metazoa</taxon>
        <taxon>Ecdysozoa</taxon>
        <taxon>Arthropoda</taxon>
        <taxon>Crustacea</taxon>
        <taxon>Oligostraca</taxon>
        <taxon>Ostracoda</taxon>
        <taxon>Podocopa</taxon>
        <taxon>Podocopida</taxon>
        <taxon>Cypridocopina</taxon>
        <taxon>Cypridoidea</taxon>
        <taxon>Cyprididae</taxon>
        <taxon>Notodromas</taxon>
    </lineage>
</organism>
<dbReference type="PROSITE" id="PS50940">
    <property type="entry name" value="CHIT_BIND_II"/>
    <property type="match status" value="1"/>
</dbReference>
<gene>
    <name evidence="10" type="ORF">NMOB1V02_LOCUS10502</name>
</gene>
<evidence type="ECO:0000256" key="2">
    <source>
        <dbReference type="ARBA" id="ARBA00022669"/>
    </source>
</evidence>
<evidence type="ECO:0000256" key="5">
    <source>
        <dbReference type="ARBA" id="ARBA00023295"/>
    </source>
</evidence>
<dbReference type="Pfam" id="PF00704">
    <property type="entry name" value="Glyco_hydro_18"/>
    <property type="match status" value="1"/>
</dbReference>
<dbReference type="SMART" id="SM00494">
    <property type="entry name" value="ChtBD2"/>
    <property type="match status" value="1"/>
</dbReference>
<dbReference type="InterPro" id="IPR036508">
    <property type="entry name" value="Chitin-bd_dom_sf"/>
</dbReference>
<reference evidence="10" key="1">
    <citation type="submission" date="2020-11" db="EMBL/GenBank/DDBJ databases">
        <authorList>
            <person name="Tran Van P."/>
        </authorList>
    </citation>
    <scope>NUCLEOTIDE SEQUENCE</scope>
</reference>
<evidence type="ECO:0000256" key="1">
    <source>
        <dbReference type="ARBA" id="ARBA00009121"/>
    </source>
</evidence>
<accession>A0A7R9BY88</accession>